<organism evidence="2 4">
    <name type="scientific">Halarchaeum rubridurum</name>
    <dbReference type="NCBI Taxonomy" id="489911"/>
    <lineage>
        <taxon>Archaea</taxon>
        <taxon>Methanobacteriati</taxon>
        <taxon>Methanobacteriota</taxon>
        <taxon>Stenosarchaea group</taxon>
        <taxon>Halobacteria</taxon>
        <taxon>Halobacteriales</taxon>
        <taxon>Halobacteriaceae</taxon>
    </lineage>
</organism>
<evidence type="ECO:0000313" key="4">
    <source>
        <dbReference type="Proteomes" id="UP000614609"/>
    </source>
</evidence>
<evidence type="ECO:0000313" key="3">
    <source>
        <dbReference type="EMBL" id="MBP1955320.1"/>
    </source>
</evidence>
<protein>
    <submittedName>
        <fullName evidence="2">Uncharacterized protein</fullName>
    </submittedName>
</protein>
<accession>A0A830G219</accession>
<dbReference type="AlphaFoldDB" id="A0A830G219"/>
<reference evidence="2" key="1">
    <citation type="journal article" date="2014" name="Int. J. Syst. Evol. Microbiol.">
        <title>Complete genome sequence of Corynebacterium casei LMG S-19264T (=DSM 44701T), isolated from a smear-ripened cheese.</title>
        <authorList>
            <consortium name="US DOE Joint Genome Institute (JGI-PGF)"/>
            <person name="Walter F."/>
            <person name="Albersmeier A."/>
            <person name="Kalinowski J."/>
            <person name="Ruckert C."/>
        </authorList>
    </citation>
    <scope>NUCLEOTIDE SEQUENCE</scope>
    <source>
        <strain evidence="2">JCM 16108</strain>
    </source>
</reference>
<proteinExistence type="predicted"/>
<dbReference type="OrthoDB" id="275817at2157"/>
<dbReference type="RefSeq" id="WP_188872641.1">
    <property type="nucleotide sequence ID" value="NZ_BMOO01000005.1"/>
</dbReference>
<name>A0A830G219_9EURY</name>
<evidence type="ECO:0000313" key="2">
    <source>
        <dbReference type="EMBL" id="GGM71410.1"/>
    </source>
</evidence>
<reference evidence="3" key="3">
    <citation type="submission" date="2021-03" db="EMBL/GenBank/DDBJ databases">
        <title>Genomic Encyclopedia of Type Strains, Phase IV (KMG-IV): sequencing the most valuable type-strain genomes for metagenomic binning, comparative biology and taxonomic classification.</title>
        <authorList>
            <person name="Goeker M."/>
        </authorList>
    </citation>
    <scope>NUCLEOTIDE SEQUENCE</scope>
    <source>
        <strain evidence="3">DSM 22443</strain>
    </source>
</reference>
<dbReference type="Proteomes" id="UP000765891">
    <property type="component" value="Unassembled WGS sequence"/>
</dbReference>
<sequence length="130" mass="14383">MPLSVDSTAWERGTEPETLKAQVLTFLVEHAGEAYTVDELADELLDTTFSEQRARRERQASEPESLPNGRGAATELGEVIASRLRRDYLKREVVELSRDGHIEARDVDAGAVDAEYADEGTVGVYAYLPD</sequence>
<feature type="compositionally biased region" description="Basic and acidic residues" evidence="1">
    <location>
        <begin position="52"/>
        <end position="61"/>
    </location>
</feature>
<dbReference type="EMBL" id="JAGGKO010000004">
    <property type="protein sequence ID" value="MBP1955320.1"/>
    <property type="molecule type" value="Genomic_DNA"/>
</dbReference>
<reference evidence="2" key="2">
    <citation type="submission" date="2020-09" db="EMBL/GenBank/DDBJ databases">
        <authorList>
            <person name="Sun Q."/>
            <person name="Ohkuma M."/>
        </authorList>
    </citation>
    <scope>NUCLEOTIDE SEQUENCE</scope>
    <source>
        <strain evidence="2">JCM 16108</strain>
    </source>
</reference>
<feature type="region of interest" description="Disordered" evidence="1">
    <location>
        <begin position="51"/>
        <end position="74"/>
    </location>
</feature>
<evidence type="ECO:0000256" key="1">
    <source>
        <dbReference type="SAM" id="MobiDB-lite"/>
    </source>
</evidence>
<gene>
    <name evidence="2" type="ORF">GCM10009017_21750</name>
    <name evidence="3" type="ORF">J2752_002243</name>
</gene>
<dbReference type="EMBL" id="BMOO01000005">
    <property type="protein sequence ID" value="GGM71410.1"/>
    <property type="molecule type" value="Genomic_DNA"/>
</dbReference>
<dbReference type="Proteomes" id="UP000614609">
    <property type="component" value="Unassembled WGS sequence"/>
</dbReference>
<keyword evidence="4" id="KW-1185">Reference proteome</keyword>
<comment type="caution">
    <text evidence="2">The sequence shown here is derived from an EMBL/GenBank/DDBJ whole genome shotgun (WGS) entry which is preliminary data.</text>
</comment>